<reference evidence="2" key="1">
    <citation type="journal article" date="2019" name="Int. J. Syst. Evol. Microbiol.">
        <title>The Global Catalogue of Microorganisms (GCM) 10K type strain sequencing project: providing services to taxonomists for standard genome sequencing and annotation.</title>
        <authorList>
            <consortium name="The Broad Institute Genomics Platform"/>
            <consortium name="The Broad Institute Genome Sequencing Center for Infectious Disease"/>
            <person name="Wu L."/>
            <person name="Ma J."/>
        </authorList>
    </citation>
    <scope>NUCLEOTIDE SEQUENCE [LARGE SCALE GENOMIC DNA]</scope>
    <source>
        <strain evidence="2">JCM 17630</strain>
    </source>
</reference>
<evidence type="ECO:0000313" key="2">
    <source>
        <dbReference type="Proteomes" id="UP001501496"/>
    </source>
</evidence>
<dbReference type="EMBL" id="BAABCA010000001">
    <property type="protein sequence ID" value="GAA4230557.1"/>
    <property type="molecule type" value="Genomic_DNA"/>
</dbReference>
<evidence type="ECO:0000313" key="1">
    <source>
        <dbReference type="EMBL" id="GAA4230557.1"/>
    </source>
</evidence>
<dbReference type="Proteomes" id="UP001501496">
    <property type="component" value="Unassembled WGS sequence"/>
</dbReference>
<comment type="caution">
    <text evidence="1">The sequence shown here is derived from an EMBL/GenBank/DDBJ whole genome shotgun (WGS) entry which is preliminary data.</text>
</comment>
<protein>
    <recommendedName>
        <fullName evidence="3">Lipoprotein</fullName>
    </recommendedName>
</protein>
<proteinExistence type="predicted"/>
<evidence type="ECO:0008006" key="3">
    <source>
        <dbReference type="Google" id="ProtNLM"/>
    </source>
</evidence>
<dbReference type="RefSeq" id="WP_344785869.1">
    <property type="nucleotide sequence ID" value="NZ_BAABCA010000001.1"/>
</dbReference>
<dbReference type="PROSITE" id="PS51257">
    <property type="entry name" value="PROKAR_LIPOPROTEIN"/>
    <property type="match status" value="1"/>
</dbReference>
<name>A0ABP8BYS4_9FLAO</name>
<organism evidence="1 2">
    <name type="scientific">Postechiella marina</name>
    <dbReference type="NCBI Taxonomy" id="943941"/>
    <lineage>
        <taxon>Bacteria</taxon>
        <taxon>Pseudomonadati</taxon>
        <taxon>Bacteroidota</taxon>
        <taxon>Flavobacteriia</taxon>
        <taxon>Flavobacteriales</taxon>
        <taxon>Flavobacteriaceae</taxon>
        <taxon>Postechiella</taxon>
    </lineage>
</organism>
<accession>A0ABP8BYS4</accession>
<sequence length="132" mass="15017">MVYKVILLLTIFVLSCKNETKTPVVVKKETPCEDIKEQECTFLCNIKGEAWNYTKVSGIVSQNKKTQKRTAIITFTKQLEKGKESVQLFYDGNTNILEDVQLADETMRTLSFTPISFSGVSYSDAEKLFQTK</sequence>
<gene>
    <name evidence="1" type="ORF">GCM10022291_01010</name>
</gene>
<keyword evidence="2" id="KW-1185">Reference proteome</keyword>